<evidence type="ECO:0000313" key="4">
    <source>
        <dbReference type="Proteomes" id="UP000034416"/>
    </source>
</evidence>
<reference evidence="2 5" key="3">
    <citation type="submission" date="2016-12" db="EMBL/GenBank/DDBJ databases">
        <title>The new phylogeny of genus Mycobacterium.</title>
        <authorList>
            <person name="Tortoli E."/>
            <person name="Trovato A."/>
            <person name="Cirillo D.M."/>
        </authorList>
    </citation>
    <scope>NUCLEOTIDE SEQUENCE [LARGE SCALE GENOMIC DNA]</scope>
    <source>
        <strain evidence="2 5">DSM 44942</strain>
    </source>
</reference>
<dbReference type="Proteomes" id="UP000034416">
    <property type="component" value="Unassembled WGS sequence"/>
</dbReference>
<reference evidence="4" key="1">
    <citation type="submission" date="2015-04" db="EMBL/GenBank/DDBJ databases">
        <title>Genome sequence of Mycobacterium arupense GUC1.</title>
        <authorList>
            <person name="Greninger A.L."/>
            <person name="Cunningham G."/>
            <person name="Chiu C.Y."/>
            <person name="Miller S."/>
        </authorList>
    </citation>
    <scope>NUCLEOTIDE SEQUENCE [LARGE SCALE GENOMIC DNA]</scope>
    <source>
        <strain evidence="4">GUC1</strain>
    </source>
</reference>
<dbReference type="OrthoDB" id="4764567at2"/>
<comment type="caution">
    <text evidence="1">The sequence shown here is derived from an EMBL/GenBank/DDBJ whole genome shotgun (WGS) entry which is preliminary data.</text>
</comment>
<evidence type="ECO:0000313" key="1">
    <source>
        <dbReference type="EMBL" id="KKB99476.1"/>
    </source>
</evidence>
<evidence type="ECO:0000313" key="2">
    <source>
        <dbReference type="EMBL" id="OQZ93676.1"/>
    </source>
</evidence>
<name>A0A0F5MXQ1_9MYCO</name>
<dbReference type="STRING" id="342002.BST15_17545"/>
<reference evidence="1" key="2">
    <citation type="submission" date="2015-04" db="EMBL/GenBank/DDBJ databases">
        <title>Genome sequence of Mycobacterium arupense strain GUC1.</title>
        <authorList>
            <person name="Greninger A.L."/>
            <person name="Cunningham G."/>
            <person name="Chiu C.Y."/>
            <person name="Miller S."/>
        </authorList>
    </citation>
    <scope>NUCLEOTIDE SEQUENCE</scope>
    <source>
        <strain evidence="1">GUC1</strain>
    </source>
</reference>
<dbReference type="EMBL" id="SSGD01000085">
    <property type="protein sequence ID" value="TXI54437.1"/>
    <property type="molecule type" value="Genomic_DNA"/>
</dbReference>
<organism evidence="1 4">
    <name type="scientific">Mycolicibacter arupensis</name>
    <dbReference type="NCBI Taxonomy" id="342002"/>
    <lineage>
        <taxon>Bacteria</taxon>
        <taxon>Bacillati</taxon>
        <taxon>Actinomycetota</taxon>
        <taxon>Actinomycetes</taxon>
        <taxon>Mycobacteriales</taxon>
        <taxon>Mycobacteriaceae</taxon>
        <taxon>Mycolicibacter</taxon>
    </lineage>
</organism>
<reference evidence="3 6" key="4">
    <citation type="submission" date="2018-09" db="EMBL/GenBank/DDBJ databases">
        <title>Metagenome Assembled Genomes from an Advanced Water Purification Facility.</title>
        <authorList>
            <person name="Stamps B.W."/>
            <person name="Spear J.R."/>
        </authorList>
    </citation>
    <scope>NUCLEOTIDE SEQUENCE [LARGE SCALE GENOMIC DNA]</scope>
    <source>
        <strain evidence="3">Bin_29_2</strain>
    </source>
</reference>
<accession>A0A0F5MXQ1</accession>
<dbReference type="Proteomes" id="UP000321797">
    <property type="component" value="Unassembled WGS sequence"/>
</dbReference>
<keyword evidence="5" id="KW-1185">Reference proteome</keyword>
<dbReference type="EMBL" id="LASW01000033">
    <property type="protein sequence ID" value="KKB99476.1"/>
    <property type="molecule type" value="Genomic_DNA"/>
</dbReference>
<dbReference type="EMBL" id="MVHH01000050">
    <property type="protein sequence ID" value="OQZ93676.1"/>
    <property type="molecule type" value="Genomic_DNA"/>
</dbReference>
<dbReference type="RefSeq" id="WP_046189366.1">
    <property type="nucleotide sequence ID" value="NZ_JACKUJ010000046.1"/>
</dbReference>
<evidence type="ECO:0000313" key="3">
    <source>
        <dbReference type="EMBL" id="TXI54437.1"/>
    </source>
</evidence>
<gene>
    <name evidence="2" type="ORF">BST15_17545</name>
    <name evidence="3" type="ORF">E6Q54_14640</name>
    <name evidence="1" type="ORF">WR43_09695</name>
</gene>
<proteinExistence type="predicted"/>
<protein>
    <submittedName>
        <fullName evidence="1">Uncharacterized protein</fullName>
    </submittedName>
</protein>
<sequence>MTAEEIAALRARSADQPHYGYTRDVQESRNVADQLIAVRAQLGRQKASEVTFMPRPRMFADLIDAHESALTRADLDDAIDQAHANAERFGLN</sequence>
<dbReference type="Proteomes" id="UP000192327">
    <property type="component" value="Unassembled WGS sequence"/>
</dbReference>
<evidence type="ECO:0000313" key="5">
    <source>
        <dbReference type="Proteomes" id="UP000192327"/>
    </source>
</evidence>
<evidence type="ECO:0000313" key="6">
    <source>
        <dbReference type="Proteomes" id="UP000321797"/>
    </source>
</evidence>
<dbReference type="PATRIC" id="fig|342002.3.peg.53"/>
<dbReference type="AlphaFoldDB" id="A0A0F5MXQ1"/>